<evidence type="ECO:0000256" key="1">
    <source>
        <dbReference type="ARBA" id="ARBA00004651"/>
    </source>
</evidence>
<feature type="domain" description="ABC3 transporter permease C-terminal" evidence="8">
    <location>
        <begin position="70"/>
        <end position="182"/>
    </location>
</feature>
<keyword evidence="2" id="KW-1003">Cell membrane</keyword>
<keyword evidence="4 7" id="KW-1133">Transmembrane helix</keyword>
<feature type="transmembrane region" description="Helical" evidence="7">
    <location>
        <begin position="156"/>
        <end position="179"/>
    </location>
</feature>
<comment type="similarity">
    <text evidence="6">Belongs to the ABC-4 integral membrane protein family.</text>
</comment>
<protein>
    <recommendedName>
        <fullName evidence="8">ABC3 transporter permease C-terminal domain-containing protein</fullName>
    </recommendedName>
</protein>
<feature type="transmembrane region" description="Helical" evidence="7">
    <location>
        <begin position="67"/>
        <end position="88"/>
    </location>
</feature>
<proteinExistence type="inferred from homology"/>
<evidence type="ECO:0000256" key="5">
    <source>
        <dbReference type="ARBA" id="ARBA00023136"/>
    </source>
</evidence>
<feature type="transmembrane region" description="Helical" evidence="7">
    <location>
        <begin position="119"/>
        <end position="141"/>
    </location>
</feature>
<organism evidence="9 10">
    <name type="scientific">Anaerotignum faecicola</name>
    <dbReference type="NCBI Taxonomy" id="2358141"/>
    <lineage>
        <taxon>Bacteria</taxon>
        <taxon>Bacillati</taxon>
        <taxon>Bacillota</taxon>
        <taxon>Clostridia</taxon>
        <taxon>Lachnospirales</taxon>
        <taxon>Anaerotignaceae</taxon>
        <taxon>Anaerotignum</taxon>
    </lineage>
</organism>
<dbReference type="PANTHER" id="PTHR30572">
    <property type="entry name" value="MEMBRANE COMPONENT OF TRANSPORTER-RELATED"/>
    <property type="match status" value="1"/>
</dbReference>
<dbReference type="EMBL" id="BHVZ01000001">
    <property type="protein sequence ID" value="GCB28651.1"/>
    <property type="molecule type" value="Genomic_DNA"/>
</dbReference>
<evidence type="ECO:0000256" key="2">
    <source>
        <dbReference type="ARBA" id="ARBA00022475"/>
    </source>
</evidence>
<dbReference type="Proteomes" id="UP000287361">
    <property type="component" value="Unassembled WGS sequence"/>
</dbReference>
<accession>A0A401LAP2</accession>
<evidence type="ECO:0000256" key="7">
    <source>
        <dbReference type="SAM" id="Phobius"/>
    </source>
</evidence>
<dbReference type="PANTHER" id="PTHR30572:SF4">
    <property type="entry name" value="ABC TRANSPORTER PERMEASE YTRF"/>
    <property type="match status" value="1"/>
</dbReference>
<dbReference type="Pfam" id="PF02687">
    <property type="entry name" value="FtsX"/>
    <property type="match status" value="1"/>
</dbReference>
<comment type="caution">
    <text evidence="9">The sequence shown here is derived from an EMBL/GenBank/DDBJ whole genome shotgun (WGS) entry which is preliminary data.</text>
</comment>
<evidence type="ECO:0000259" key="8">
    <source>
        <dbReference type="Pfam" id="PF02687"/>
    </source>
</evidence>
<evidence type="ECO:0000313" key="9">
    <source>
        <dbReference type="EMBL" id="GCB28651.1"/>
    </source>
</evidence>
<reference evidence="9 10" key="1">
    <citation type="submission" date="2018-10" db="EMBL/GenBank/DDBJ databases">
        <title>Draft Genome Sequence of Anaerotignum sp. KCTC 15736.</title>
        <authorList>
            <person name="Choi S.H."/>
            <person name="Kim J.S."/>
            <person name="Kang S.W."/>
            <person name="Lee J.S."/>
            <person name="Park S.H."/>
        </authorList>
    </citation>
    <scope>NUCLEOTIDE SEQUENCE [LARGE SCALE GENOMIC DNA]</scope>
    <source>
        <strain evidence="9 10">KCTC 15736</strain>
    </source>
</reference>
<name>A0A401LAP2_9FIRM</name>
<evidence type="ECO:0000256" key="3">
    <source>
        <dbReference type="ARBA" id="ARBA00022692"/>
    </source>
</evidence>
<dbReference type="GO" id="GO:0005886">
    <property type="term" value="C:plasma membrane"/>
    <property type="evidence" value="ECO:0007669"/>
    <property type="project" value="UniProtKB-SubCell"/>
</dbReference>
<dbReference type="InterPro" id="IPR003838">
    <property type="entry name" value="ABC3_permease_C"/>
</dbReference>
<evidence type="ECO:0000256" key="6">
    <source>
        <dbReference type="ARBA" id="ARBA00038076"/>
    </source>
</evidence>
<comment type="subcellular location">
    <subcellularLocation>
        <location evidence="1">Cell membrane</location>
        <topology evidence="1">Multi-pass membrane protein</topology>
    </subcellularLocation>
</comment>
<dbReference type="GO" id="GO:0022857">
    <property type="term" value="F:transmembrane transporter activity"/>
    <property type="evidence" value="ECO:0007669"/>
    <property type="project" value="TreeGrafter"/>
</dbReference>
<evidence type="ECO:0000256" key="4">
    <source>
        <dbReference type="ARBA" id="ARBA00022989"/>
    </source>
</evidence>
<keyword evidence="3 7" id="KW-0812">Transmembrane</keyword>
<dbReference type="AlphaFoldDB" id="A0A401LAP2"/>
<dbReference type="InterPro" id="IPR050250">
    <property type="entry name" value="Macrolide_Exporter_MacB"/>
</dbReference>
<keyword evidence="10" id="KW-1185">Reference proteome</keyword>
<gene>
    <name evidence="9" type="ORF">KGMB03357_03120</name>
</gene>
<sequence length="195" mass="21467">MTYDTAKKLTGITEQTGILAVKNSDGHLDEVLTAVQEIADENGKIEVNMIEQTIKNIQHQYRASINALYMASAILFVFGSISLMNMLMVDFQNRKREFGLLKAVGATQKQLKSMLDREIGSYLGGSLLVSLAFGGLISIAACQRLDAVNHCISLKLPWLFLIALVAVMGGIYLIFVAYAKVELKKAEILPAIREE</sequence>
<keyword evidence="5 7" id="KW-0472">Membrane</keyword>
<evidence type="ECO:0000313" key="10">
    <source>
        <dbReference type="Proteomes" id="UP000287361"/>
    </source>
</evidence>